<dbReference type="EMBL" id="BARW01041621">
    <property type="protein sequence ID" value="GAJ17114.1"/>
    <property type="molecule type" value="Genomic_DNA"/>
</dbReference>
<comment type="caution">
    <text evidence="1">The sequence shown here is derived from an EMBL/GenBank/DDBJ whole genome shotgun (WGS) entry which is preliminary data.</text>
</comment>
<sequence length="91" mass="10439">EHKTLKEIGALCDGVTRQRVAQLLQRHYGTTRPALVDGTLTEDELAQMLVINRGVLKAWRLRGKVQGIHVGRYVYYVPEEVERARKLADKR</sequence>
<name>X1UHU7_9ZZZZ</name>
<dbReference type="AlphaFoldDB" id="X1UHU7"/>
<evidence type="ECO:0008006" key="2">
    <source>
        <dbReference type="Google" id="ProtNLM"/>
    </source>
</evidence>
<gene>
    <name evidence="1" type="ORF">S12H4_62213</name>
</gene>
<organism evidence="1">
    <name type="scientific">marine sediment metagenome</name>
    <dbReference type="NCBI Taxonomy" id="412755"/>
    <lineage>
        <taxon>unclassified sequences</taxon>
        <taxon>metagenomes</taxon>
        <taxon>ecological metagenomes</taxon>
    </lineage>
</organism>
<feature type="non-terminal residue" evidence="1">
    <location>
        <position position="91"/>
    </location>
</feature>
<feature type="non-terminal residue" evidence="1">
    <location>
        <position position="1"/>
    </location>
</feature>
<proteinExistence type="predicted"/>
<protein>
    <recommendedName>
        <fullName evidence="2">Helix-turn-helix domain-containing protein</fullName>
    </recommendedName>
</protein>
<evidence type="ECO:0000313" key="1">
    <source>
        <dbReference type="EMBL" id="GAJ17114.1"/>
    </source>
</evidence>
<reference evidence="1" key="1">
    <citation type="journal article" date="2014" name="Front. Microbiol.">
        <title>High frequency of phylogenetically diverse reductive dehalogenase-homologous genes in deep subseafloor sedimentary metagenomes.</title>
        <authorList>
            <person name="Kawai M."/>
            <person name="Futagami T."/>
            <person name="Toyoda A."/>
            <person name="Takaki Y."/>
            <person name="Nishi S."/>
            <person name="Hori S."/>
            <person name="Arai W."/>
            <person name="Tsubouchi T."/>
            <person name="Morono Y."/>
            <person name="Uchiyama I."/>
            <person name="Ito T."/>
            <person name="Fujiyama A."/>
            <person name="Inagaki F."/>
            <person name="Takami H."/>
        </authorList>
    </citation>
    <scope>NUCLEOTIDE SEQUENCE</scope>
    <source>
        <strain evidence="1">Expedition CK06-06</strain>
    </source>
</reference>
<accession>X1UHU7</accession>